<dbReference type="GO" id="GO:0003700">
    <property type="term" value="F:DNA-binding transcription factor activity"/>
    <property type="evidence" value="ECO:0007669"/>
    <property type="project" value="InterPro"/>
</dbReference>
<feature type="region of interest" description="Disordered" evidence="6">
    <location>
        <begin position="46"/>
        <end position="89"/>
    </location>
</feature>
<dbReference type="EMBL" id="JBDFQZ010000006">
    <property type="protein sequence ID" value="KAK9713520.1"/>
    <property type="molecule type" value="Genomic_DNA"/>
</dbReference>
<evidence type="ECO:0000259" key="7">
    <source>
        <dbReference type="PROSITE" id="PS51032"/>
    </source>
</evidence>
<evidence type="ECO:0000256" key="2">
    <source>
        <dbReference type="ARBA" id="ARBA00023015"/>
    </source>
</evidence>
<dbReference type="PROSITE" id="PS51032">
    <property type="entry name" value="AP2_ERF"/>
    <property type="match status" value="1"/>
</dbReference>
<comment type="subcellular location">
    <subcellularLocation>
        <location evidence="1">Nucleus</location>
    </subcellularLocation>
</comment>
<dbReference type="InterPro" id="IPR001471">
    <property type="entry name" value="AP2/ERF_dom"/>
</dbReference>
<dbReference type="CDD" id="cd00018">
    <property type="entry name" value="AP2"/>
    <property type="match status" value="1"/>
</dbReference>
<dbReference type="Gene3D" id="3.30.730.10">
    <property type="entry name" value="AP2/ERF domain"/>
    <property type="match status" value="1"/>
</dbReference>
<dbReference type="PRINTS" id="PR00367">
    <property type="entry name" value="ETHRSPELEMNT"/>
</dbReference>
<gene>
    <name evidence="8" type="ORF">RND81_06G032700</name>
</gene>
<accession>A0AAW1K3Z1</accession>
<sequence length="229" mass="25706">MDTNYFKWGSEQETSIMVSALQHVICQDSSNVAHVASDVPQLQFEGRQEPVASTSSFTATRPAVQPNVPNKSGRKPRRTNKNNYRGVRQRPWGKWAAEIRDPHRAVRVWLGTFDTSEEAARAYDRAAVGYRGTRAKTNFPLTDYTDILERHREHHRQARGNDDKYVDLVSQSTTNSGGSSGGGTPQHSVSNNYDGGSRVGGFVEITDEKELEDWMNMMIDDDIHSLSSF</sequence>
<dbReference type="SUPFAM" id="SSF54171">
    <property type="entry name" value="DNA-binding domain"/>
    <property type="match status" value="1"/>
</dbReference>
<evidence type="ECO:0000256" key="1">
    <source>
        <dbReference type="ARBA" id="ARBA00004123"/>
    </source>
</evidence>
<feature type="region of interest" description="Disordered" evidence="6">
    <location>
        <begin position="153"/>
        <end position="200"/>
    </location>
</feature>
<dbReference type="FunFam" id="3.30.730.10:FF:000001">
    <property type="entry name" value="Ethylene-responsive transcription factor 2"/>
    <property type="match status" value="1"/>
</dbReference>
<evidence type="ECO:0000256" key="5">
    <source>
        <dbReference type="ARBA" id="ARBA00023242"/>
    </source>
</evidence>
<dbReference type="AlphaFoldDB" id="A0AAW1K3Z1"/>
<organism evidence="8 9">
    <name type="scientific">Saponaria officinalis</name>
    <name type="common">Common soapwort</name>
    <name type="synonym">Lychnis saponaria</name>
    <dbReference type="NCBI Taxonomy" id="3572"/>
    <lineage>
        <taxon>Eukaryota</taxon>
        <taxon>Viridiplantae</taxon>
        <taxon>Streptophyta</taxon>
        <taxon>Embryophyta</taxon>
        <taxon>Tracheophyta</taxon>
        <taxon>Spermatophyta</taxon>
        <taxon>Magnoliopsida</taxon>
        <taxon>eudicotyledons</taxon>
        <taxon>Gunneridae</taxon>
        <taxon>Pentapetalae</taxon>
        <taxon>Caryophyllales</taxon>
        <taxon>Caryophyllaceae</taxon>
        <taxon>Caryophylleae</taxon>
        <taxon>Saponaria</taxon>
    </lineage>
</organism>
<dbReference type="Proteomes" id="UP001443914">
    <property type="component" value="Unassembled WGS sequence"/>
</dbReference>
<evidence type="ECO:0000313" key="8">
    <source>
        <dbReference type="EMBL" id="KAK9713520.1"/>
    </source>
</evidence>
<dbReference type="GO" id="GO:0003677">
    <property type="term" value="F:DNA binding"/>
    <property type="evidence" value="ECO:0007669"/>
    <property type="project" value="UniProtKB-KW"/>
</dbReference>
<feature type="compositionally biased region" description="Polar residues" evidence="6">
    <location>
        <begin position="185"/>
        <end position="194"/>
    </location>
</feature>
<evidence type="ECO:0000256" key="3">
    <source>
        <dbReference type="ARBA" id="ARBA00023125"/>
    </source>
</evidence>
<keyword evidence="2" id="KW-0805">Transcription regulation</keyword>
<dbReference type="GO" id="GO:0005634">
    <property type="term" value="C:nucleus"/>
    <property type="evidence" value="ECO:0007669"/>
    <property type="project" value="UniProtKB-SubCell"/>
</dbReference>
<feature type="domain" description="AP2/ERF" evidence="7">
    <location>
        <begin position="83"/>
        <end position="140"/>
    </location>
</feature>
<dbReference type="InterPro" id="IPR044808">
    <property type="entry name" value="ERF_plant"/>
</dbReference>
<name>A0AAW1K3Z1_SAPOF</name>
<protein>
    <recommendedName>
        <fullName evidence="7">AP2/ERF domain-containing protein</fullName>
    </recommendedName>
</protein>
<dbReference type="GO" id="GO:0009873">
    <property type="term" value="P:ethylene-activated signaling pathway"/>
    <property type="evidence" value="ECO:0007669"/>
    <property type="project" value="InterPro"/>
</dbReference>
<comment type="caution">
    <text evidence="8">The sequence shown here is derived from an EMBL/GenBank/DDBJ whole genome shotgun (WGS) entry which is preliminary data.</text>
</comment>
<dbReference type="Pfam" id="PF00847">
    <property type="entry name" value="AP2"/>
    <property type="match status" value="1"/>
</dbReference>
<proteinExistence type="predicted"/>
<keyword evidence="4" id="KW-0804">Transcription</keyword>
<dbReference type="SMART" id="SM00380">
    <property type="entry name" value="AP2"/>
    <property type="match status" value="1"/>
</dbReference>
<dbReference type="PANTHER" id="PTHR31190:SF181">
    <property type="entry name" value="OS02G0764700 PROTEIN"/>
    <property type="match status" value="1"/>
</dbReference>
<keyword evidence="3" id="KW-0238">DNA-binding</keyword>
<dbReference type="InterPro" id="IPR036955">
    <property type="entry name" value="AP2/ERF_dom_sf"/>
</dbReference>
<reference evidence="8" key="1">
    <citation type="submission" date="2024-03" db="EMBL/GenBank/DDBJ databases">
        <title>WGS assembly of Saponaria officinalis var. Norfolk2.</title>
        <authorList>
            <person name="Jenkins J."/>
            <person name="Shu S."/>
            <person name="Grimwood J."/>
            <person name="Barry K."/>
            <person name="Goodstein D."/>
            <person name="Schmutz J."/>
            <person name="Leebens-Mack J."/>
            <person name="Osbourn A."/>
        </authorList>
    </citation>
    <scope>NUCLEOTIDE SEQUENCE [LARGE SCALE GENOMIC DNA]</scope>
    <source>
        <strain evidence="8">JIC</strain>
    </source>
</reference>
<evidence type="ECO:0000256" key="6">
    <source>
        <dbReference type="SAM" id="MobiDB-lite"/>
    </source>
</evidence>
<keyword evidence="9" id="KW-1185">Reference proteome</keyword>
<keyword evidence="5" id="KW-0539">Nucleus</keyword>
<dbReference type="InterPro" id="IPR016177">
    <property type="entry name" value="DNA-bd_dom_sf"/>
</dbReference>
<dbReference type="PANTHER" id="PTHR31190">
    <property type="entry name" value="DNA-BINDING DOMAIN"/>
    <property type="match status" value="1"/>
</dbReference>
<evidence type="ECO:0000256" key="4">
    <source>
        <dbReference type="ARBA" id="ARBA00023163"/>
    </source>
</evidence>
<evidence type="ECO:0000313" key="9">
    <source>
        <dbReference type="Proteomes" id="UP001443914"/>
    </source>
</evidence>